<comment type="caution">
    <text evidence="2">The sequence shown here is derived from an EMBL/GenBank/DDBJ whole genome shotgun (WGS) entry which is preliminary data.</text>
</comment>
<dbReference type="Pfam" id="PF07589">
    <property type="entry name" value="PEP-CTERM"/>
    <property type="match status" value="1"/>
</dbReference>
<dbReference type="RefSeq" id="WP_379769225.1">
    <property type="nucleotide sequence ID" value="NZ_JBHSMZ010000005.1"/>
</dbReference>
<proteinExistence type="predicted"/>
<keyword evidence="3" id="KW-1185">Reference proteome</keyword>
<evidence type="ECO:0000313" key="3">
    <source>
        <dbReference type="Proteomes" id="UP001596086"/>
    </source>
</evidence>
<dbReference type="NCBIfam" id="TIGR02595">
    <property type="entry name" value="PEP_CTERM"/>
    <property type="match status" value="1"/>
</dbReference>
<protein>
    <submittedName>
        <fullName evidence="2">PEP-CTERM sorting domain-containing protein</fullName>
    </submittedName>
</protein>
<organism evidence="2 3">
    <name type="scientific">Massilia aerilata</name>
    <dbReference type="NCBI Taxonomy" id="453817"/>
    <lineage>
        <taxon>Bacteria</taxon>
        <taxon>Pseudomonadati</taxon>
        <taxon>Pseudomonadota</taxon>
        <taxon>Betaproteobacteria</taxon>
        <taxon>Burkholderiales</taxon>
        <taxon>Oxalobacteraceae</taxon>
        <taxon>Telluria group</taxon>
        <taxon>Massilia</taxon>
    </lineage>
</organism>
<gene>
    <name evidence="2" type="ORF">ACFPO9_07940</name>
</gene>
<feature type="domain" description="Ice-binding protein C-terminal" evidence="1">
    <location>
        <begin position="30"/>
        <end position="54"/>
    </location>
</feature>
<reference evidence="3" key="1">
    <citation type="journal article" date="2019" name="Int. J. Syst. Evol. Microbiol.">
        <title>The Global Catalogue of Microorganisms (GCM) 10K type strain sequencing project: providing services to taxonomists for standard genome sequencing and annotation.</title>
        <authorList>
            <consortium name="The Broad Institute Genomics Platform"/>
            <consortium name="The Broad Institute Genome Sequencing Center for Infectious Disease"/>
            <person name="Wu L."/>
            <person name="Ma J."/>
        </authorList>
    </citation>
    <scope>NUCLEOTIDE SEQUENCE [LARGE SCALE GENOMIC DNA]</scope>
    <source>
        <strain evidence="3">CGMCC 4.5798</strain>
    </source>
</reference>
<accession>A0ABW0RY44</accession>
<sequence length="61" mass="6211">MSPHLKVNSFDGDGGRKAGSLLSENIPLAPVPEPSAYAMLLGGLLLLGGMARGRTSAETTS</sequence>
<name>A0ABW0RY44_9BURK</name>
<evidence type="ECO:0000313" key="2">
    <source>
        <dbReference type="EMBL" id="MFC5548445.1"/>
    </source>
</evidence>
<dbReference type="InterPro" id="IPR013424">
    <property type="entry name" value="Ice-binding_C"/>
</dbReference>
<evidence type="ECO:0000259" key="1">
    <source>
        <dbReference type="Pfam" id="PF07589"/>
    </source>
</evidence>
<dbReference type="EMBL" id="JBHSMZ010000005">
    <property type="protein sequence ID" value="MFC5548445.1"/>
    <property type="molecule type" value="Genomic_DNA"/>
</dbReference>
<dbReference type="Proteomes" id="UP001596086">
    <property type="component" value="Unassembled WGS sequence"/>
</dbReference>